<evidence type="ECO:0000313" key="1">
    <source>
        <dbReference type="EMBL" id="GAA1701384.1"/>
    </source>
</evidence>
<dbReference type="EMBL" id="BAAAPL010000002">
    <property type="protein sequence ID" value="GAA1701384.1"/>
    <property type="molecule type" value="Genomic_DNA"/>
</dbReference>
<sequence>MQLDHERTVISGDLEIECGATNLEPAHVPLPEPVKMRNGCRLDYARCASRMLPGCLCPRDAYGAC</sequence>
<comment type="caution">
    <text evidence="1">The sequence shown here is derived from an EMBL/GenBank/DDBJ whole genome shotgun (WGS) entry which is preliminary data.</text>
</comment>
<reference evidence="2" key="1">
    <citation type="journal article" date="2019" name="Int. J. Syst. Evol. Microbiol.">
        <title>The Global Catalogue of Microorganisms (GCM) 10K type strain sequencing project: providing services to taxonomists for standard genome sequencing and annotation.</title>
        <authorList>
            <consortium name="The Broad Institute Genomics Platform"/>
            <consortium name="The Broad Institute Genome Sequencing Center for Infectious Disease"/>
            <person name="Wu L."/>
            <person name="Ma J."/>
        </authorList>
    </citation>
    <scope>NUCLEOTIDE SEQUENCE [LARGE SCALE GENOMIC DNA]</scope>
    <source>
        <strain evidence="2">JCM 15577</strain>
    </source>
</reference>
<accession>A0ABP4U9M9</accession>
<keyword evidence="2" id="KW-1185">Reference proteome</keyword>
<name>A0ABP4U9M9_9MICO</name>
<dbReference type="Proteomes" id="UP001501690">
    <property type="component" value="Unassembled WGS sequence"/>
</dbReference>
<gene>
    <name evidence="1" type="ORF">GCM10009808_19160</name>
</gene>
<organism evidence="1 2">
    <name type="scientific">Microbacterium sediminicola</name>
    <dbReference type="NCBI Taxonomy" id="415210"/>
    <lineage>
        <taxon>Bacteria</taxon>
        <taxon>Bacillati</taxon>
        <taxon>Actinomycetota</taxon>
        <taxon>Actinomycetes</taxon>
        <taxon>Micrococcales</taxon>
        <taxon>Microbacteriaceae</taxon>
        <taxon>Microbacterium</taxon>
    </lineage>
</organism>
<proteinExistence type="predicted"/>
<protein>
    <submittedName>
        <fullName evidence="1">Uncharacterized protein</fullName>
    </submittedName>
</protein>
<evidence type="ECO:0000313" key="2">
    <source>
        <dbReference type="Proteomes" id="UP001501690"/>
    </source>
</evidence>